<dbReference type="AlphaFoldDB" id="A0A1G6M4U3"/>
<name>A0A1G6M4U3_9BACT</name>
<dbReference type="EMBL" id="FMYV01000004">
    <property type="protein sequence ID" value="SDC49976.1"/>
    <property type="molecule type" value="Genomic_DNA"/>
</dbReference>
<dbReference type="STRING" id="28234.SAMN04488588_1224"/>
<proteinExistence type="predicted"/>
<dbReference type="Proteomes" id="UP000199322">
    <property type="component" value="Unassembled WGS sequence"/>
</dbReference>
<protein>
    <submittedName>
        <fullName evidence="1">Uncharacterized protein</fullName>
    </submittedName>
</protein>
<keyword evidence="2" id="KW-1185">Reference proteome</keyword>
<gene>
    <name evidence="1" type="ORF">SAMN04488588_1224</name>
</gene>
<dbReference type="RefSeq" id="WP_091403653.1">
    <property type="nucleotide sequence ID" value="NZ_FMYV01000004.1"/>
</dbReference>
<organism evidence="1 2">
    <name type="scientific">Geotoga petraea</name>
    <dbReference type="NCBI Taxonomy" id="28234"/>
    <lineage>
        <taxon>Bacteria</taxon>
        <taxon>Thermotogati</taxon>
        <taxon>Thermotogota</taxon>
        <taxon>Thermotogae</taxon>
        <taxon>Petrotogales</taxon>
        <taxon>Petrotogaceae</taxon>
        <taxon>Geotoga</taxon>
    </lineage>
</organism>
<evidence type="ECO:0000313" key="2">
    <source>
        <dbReference type="Proteomes" id="UP000199322"/>
    </source>
</evidence>
<accession>A0A1G6M4U3</accession>
<reference evidence="1 2" key="1">
    <citation type="submission" date="2016-10" db="EMBL/GenBank/DDBJ databases">
        <authorList>
            <person name="de Groot N.N."/>
        </authorList>
    </citation>
    <scope>NUCLEOTIDE SEQUENCE [LARGE SCALE GENOMIC DNA]</scope>
    <source>
        <strain evidence="1 2">WG14</strain>
    </source>
</reference>
<evidence type="ECO:0000313" key="1">
    <source>
        <dbReference type="EMBL" id="SDC49976.1"/>
    </source>
</evidence>
<sequence>MLKRLFFITVFIIIIISSFSVEKIGLVYNGPNEDFDYIFNKVYKYADITIPPSGDYETLEINYNKGLYDLKYKNKTIKTDLENIDLNIKELLNSNARSVFIIADNFYISTEDSTKTSAFFRWDNEVKVNLQKDGINYEYVFNPPFGKRIFHIPNNFIEVEIIGDQDTIFLNGSEINIPKKVVMPPNIFEIYDGIETFTYDLTDYSSRTYSINLLKQNLYEKTETKIIKAYSIKSGVFLYGDPTSIWFPNEGDPVIVKSRFYSNYGNIENLNERYSFKGVVAYVYEYDNTVYIISSAGELVSMGTKELYKDFGRSPMNITVGDTYLELNTFKMEKYTINFQGGIYKNGNVYSIFYDMPKYEPKKQYSSDKYILEIKENIVNIYIK</sequence>